<accession>A0A383D2X7</accession>
<dbReference type="InterPro" id="IPR036063">
    <property type="entry name" value="Smr_dom_sf"/>
</dbReference>
<organism evidence="2">
    <name type="scientific">marine metagenome</name>
    <dbReference type="NCBI Taxonomy" id="408172"/>
    <lineage>
        <taxon>unclassified sequences</taxon>
        <taxon>metagenomes</taxon>
        <taxon>ecological metagenomes</taxon>
    </lineage>
</organism>
<protein>
    <recommendedName>
        <fullName evidence="1">Smr domain-containing protein</fullName>
    </recommendedName>
</protein>
<dbReference type="EMBL" id="UINC01213445">
    <property type="protein sequence ID" value="SVE38218.1"/>
    <property type="molecule type" value="Genomic_DNA"/>
</dbReference>
<sequence>DDALTELETAVSDCIFHGRVRAIKVIHGHGSGALKRGVREWCNNQTGRFQAVIYGENYDLFDVDSAGMRADCDLPSDPDLDRKNGAVTYIWFW</sequence>
<proteinExistence type="predicted"/>
<reference evidence="2" key="1">
    <citation type="submission" date="2018-05" db="EMBL/GenBank/DDBJ databases">
        <authorList>
            <person name="Lanie J.A."/>
            <person name="Ng W.-L."/>
            <person name="Kazmierczak K.M."/>
            <person name="Andrzejewski T.M."/>
            <person name="Davidsen T.M."/>
            <person name="Wayne K.J."/>
            <person name="Tettelin H."/>
            <person name="Glass J.I."/>
            <person name="Rusch D."/>
            <person name="Podicherti R."/>
            <person name="Tsui H.-C.T."/>
            <person name="Winkler M.E."/>
        </authorList>
    </citation>
    <scope>NUCLEOTIDE SEQUENCE</scope>
</reference>
<gene>
    <name evidence="2" type="ORF">METZ01_LOCUS491072</name>
</gene>
<name>A0A383D2X7_9ZZZZ</name>
<feature type="domain" description="Smr" evidence="1">
    <location>
        <begin position="1"/>
        <end position="43"/>
    </location>
</feature>
<dbReference type="InterPro" id="IPR002625">
    <property type="entry name" value="Smr_dom"/>
</dbReference>
<dbReference type="Gene3D" id="3.30.1370.110">
    <property type="match status" value="1"/>
</dbReference>
<dbReference type="Pfam" id="PF01713">
    <property type="entry name" value="Smr"/>
    <property type="match status" value="1"/>
</dbReference>
<dbReference type="PROSITE" id="PS50828">
    <property type="entry name" value="SMR"/>
    <property type="match status" value="1"/>
</dbReference>
<dbReference type="AlphaFoldDB" id="A0A383D2X7"/>
<evidence type="ECO:0000259" key="1">
    <source>
        <dbReference type="PROSITE" id="PS50828"/>
    </source>
</evidence>
<feature type="non-terminal residue" evidence="2">
    <location>
        <position position="1"/>
    </location>
</feature>
<evidence type="ECO:0000313" key="2">
    <source>
        <dbReference type="EMBL" id="SVE38218.1"/>
    </source>
</evidence>